<reference evidence="1 2" key="1">
    <citation type="submission" date="2019-09" db="EMBL/GenBank/DDBJ databases">
        <title>Pararcticibacter amylolyticus gen. nov., sp. nov., isolated from a rottenly hemp rope, and reclassification of Pedobacter tournemirensis as Pararcticibacter tournemirensis comb. nov.</title>
        <authorList>
            <person name="Cai Y."/>
        </authorList>
    </citation>
    <scope>NUCLEOTIDE SEQUENCE [LARGE SCALE GENOMIC DNA]</scope>
    <source>
        <strain evidence="1 2">TF5-37.2-LB10</strain>
    </source>
</reference>
<dbReference type="AlphaFoldDB" id="A0A5M9GLJ9"/>
<evidence type="ECO:0000313" key="1">
    <source>
        <dbReference type="EMBL" id="KAA8475446.1"/>
    </source>
</evidence>
<keyword evidence="2" id="KW-1185">Reference proteome</keyword>
<gene>
    <name evidence="1" type="ORF">F1649_21500</name>
</gene>
<protein>
    <submittedName>
        <fullName evidence="1">Uncharacterized protein</fullName>
    </submittedName>
</protein>
<comment type="caution">
    <text evidence="1">The sequence shown here is derived from an EMBL/GenBank/DDBJ whole genome shotgun (WGS) entry which is preliminary data.</text>
</comment>
<organism evidence="1 2">
    <name type="scientific">Arcticibacter tournemirensis</name>
    <dbReference type="NCBI Taxonomy" id="699437"/>
    <lineage>
        <taxon>Bacteria</taxon>
        <taxon>Pseudomonadati</taxon>
        <taxon>Bacteroidota</taxon>
        <taxon>Sphingobacteriia</taxon>
        <taxon>Sphingobacteriales</taxon>
        <taxon>Sphingobacteriaceae</taxon>
        <taxon>Arcticibacter</taxon>
    </lineage>
</organism>
<proteinExistence type="predicted"/>
<dbReference type="RefSeq" id="WP_141815816.1">
    <property type="nucleotide sequence ID" value="NZ_VFPL01000001.1"/>
</dbReference>
<accession>A0A5M9GLJ9</accession>
<dbReference type="OrthoDB" id="1453601at2"/>
<evidence type="ECO:0000313" key="2">
    <source>
        <dbReference type="Proteomes" id="UP000322918"/>
    </source>
</evidence>
<dbReference type="Proteomes" id="UP000322918">
    <property type="component" value="Unassembled WGS sequence"/>
</dbReference>
<dbReference type="EMBL" id="VWNE01000053">
    <property type="protein sequence ID" value="KAA8475446.1"/>
    <property type="molecule type" value="Genomic_DNA"/>
</dbReference>
<name>A0A5M9GLJ9_9SPHI</name>
<sequence>MNWRFEDFEPDLKELKPSVKEKAIEIANKLLKNGKFTDQGEALKEGIKQAEEWFINMEG</sequence>